<reference evidence="2 3" key="2">
    <citation type="journal article" date="2018" name="Int. J. Syst. Evol. Microbiol.">
        <title>Marinobacterium aestuarii sp. nov., a benzene-degrading marine bacterium isolated from estuary sediment.</title>
        <authorList>
            <person name="Bae S.S."/>
            <person name="Jung J."/>
            <person name="Chung D."/>
            <person name="Baek K."/>
        </authorList>
    </citation>
    <scope>NUCLEOTIDE SEQUENCE [LARGE SCALE GENOMIC DNA]</scope>
    <source>
        <strain evidence="2 3">ST58-10</strain>
    </source>
</reference>
<evidence type="ECO:0008006" key="4">
    <source>
        <dbReference type="Google" id="ProtNLM"/>
    </source>
</evidence>
<evidence type="ECO:0000313" key="3">
    <source>
        <dbReference type="Proteomes" id="UP000078070"/>
    </source>
</evidence>
<accession>A0A1A9F3U3</accession>
<sequence length="236" mass="26922">MFKRMTPALLLLVLLCAGRIQAAEPLLTTSYGAQYKGFDLALVRTLKPLGNNRFVFESRARGSIARIEESSTFSRDAKGRWTPELYRYSQSILGISKKYELRFDGAGKKVTYSDKKGQNTINITPGTLDPLLYQLKLQQDLARQTGDYHYRFVSRSKLKDYRFDIAGKEKLKLDGKSIDTLRLNKQGNDASQETLLWFSPGNGYQLMRLRHTEDGDSYSISLKSLQQSPAFITWLQ</sequence>
<reference evidence="3" key="1">
    <citation type="submission" date="2016-05" db="EMBL/GenBank/DDBJ databases">
        <authorList>
            <person name="Baek K."/>
            <person name="Yang S.-J."/>
        </authorList>
    </citation>
    <scope>NUCLEOTIDE SEQUENCE [LARGE SCALE GENOMIC DNA]</scope>
    <source>
        <strain evidence="3">ST58-10</strain>
    </source>
</reference>
<protein>
    <recommendedName>
        <fullName evidence="4">DUF3108 domain-containing protein</fullName>
    </recommendedName>
</protein>
<dbReference type="EMBL" id="CP015839">
    <property type="protein sequence ID" value="ANG64548.1"/>
    <property type="molecule type" value="Genomic_DNA"/>
</dbReference>
<feature type="chain" id="PRO_5008386689" description="DUF3108 domain-containing protein" evidence="1">
    <location>
        <begin position="23"/>
        <end position="236"/>
    </location>
</feature>
<dbReference type="KEGG" id="mars:A8C75_20115"/>
<dbReference type="STRING" id="1821621.A8C75_20115"/>
<gene>
    <name evidence="2" type="ORF">A8C75_20115</name>
</gene>
<feature type="signal peptide" evidence="1">
    <location>
        <begin position="1"/>
        <end position="22"/>
    </location>
</feature>
<dbReference type="RefSeq" id="WP_067386149.1">
    <property type="nucleotide sequence ID" value="NZ_CP015839.1"/>
</dbReference>
<dbReference type="OrthoDB" id="6007799at2"/>
<keyword evidence="3" id="KW-1185">Reference proteome</keyword>
<keyword evidence="1" id="KW-0732">Signal</keyword>
<dbReference type="AlphaFoldDB" id="A0A1A9F3U3"/>
<name>A0A1A9F3U3_9GAMM</name>
<dbReference type="Pfam" id="PF11306">
    <property type="entry name" value="DUF3108"/>
    <property type="match status" value="1"/>
</dbReference>
<dbReference type="Proteomes" id="UP000078070">
    <property type="component" value="Chromosome"/>
</dbReference>
<evidence type="ECO:0000313" key="2">
    <source>
        <dbReference type="EMBL" id="ANG64548.1"/>
    </source>
</evidence>
<proteinExistence type="predicted"/>
<organism evidence="2 3">
    <name type="scientific">Marinobacterium aestuarii</name>
    <dbReference type="NCBI Taxonomy" id="1821621"/>
    <lineage>
        <taxon>Bacteria</taxon>
        <taxon>Pseudomonadati</taxon>
        <taxon>Pseudomonadota</taxon>
        <taxon>Gammaproteobacteria</taxon>
        <taxon>Oceanospirillales</taxon>
        <taxon>Oceanospirillaceae</taxon>
        <taxon>Marinobacterium</taxon>
    </lineage>
</organism>
<evidence type="ECO:0000256" key="1">
    <source>
        <dbReference type="SAM" id="SignalP"/>
    </source>
</evidence>
<dbReference type="InterPro" id="IPR021457">
    <property type="entry name" value="DUF3108"/>
</dbReference>